<feature type="region of interest" description="Disordered" evidence="1">
    <location>
        <begin position="257"/>
        <end position="286"/>
    </location>
</feature>
<dbReference type="Proteomes" id="UP001500683">
    <property type="component" value="Unassembled WGS sequence"/>
</dbReference>
<evidence type="ECO:0000313" key="3">
    <source>
        <dbReference type="Proteomes" id="UP001500683"/>
    </source>
</evidence>
<organism evidence="2 3">
    <name type="scientific">Actinomadura miaoliensis</name>
    <dbReference type="NCBI Taxonomy" id="430685"/>
    <lineage>
        <taxon>Bacteria</taxon>
        <taxon>Bacillati</taxon>
        <taxon>Actinomycetota</taxon>
        <taxon>Actinomycetes</taxon>
        <taxon>Streptosporangiales</taxon>
        <taxon>Thermomonosporaceae</taxon>
        <taxon>Actinomadura</taxon>
    </lineage>
</organism>
<dbReference type="RefSeq" id="WP_344941425.1">
    <property type="nucleotide sequence ID" value="NZ_BAAAZG010000002.1"/>
</dbReference>
<evidence type="ECO:0000313" key="2">
    <source>
        <dbReference type="EMBL" id="GAA4059735.1"/>
    </source>
</evidence>
<accession>A0ABP7V500</accession>
<evidence type="ECO:0000256" key="1">
    <source>
        <dbReference type="SAM" id="MobiDB-lite"/>
    </source>
</evidence>
<name>A0ABP7V500_9ACTN</name>
<dbReference type="EMBL" id="BAAAZG010000002">
    <property type="protein sequence ID" value="GAA4059735.1"/>
    <property type="molecule type" value="Genomic_DNA"/>
</dbReference>
<keyword evidence="3" id="KW-1185">Reference proteome</keyword>
<sequence length="303" mass="32619">MTSRRSDDQAPRSVARDARGSSPAEDVARLLDELYYAVETRESIVTHRRVRRGPDRIIAVPDIRPHRTHGPGLLAQLGVIAATGDRGHVVAGAAVPHRSPGWDEDGALAPLSNSGRPGSAEPVTEAWHIAREIDQAVDELVEQLRAEGHRGGLVDIALADERVGARIVARLRGLVARARIAADYDAPIVPLRDVCCPDCGGELRVRQDASSAVWCTGSWIVEGPAPRGEPWPVRAFCGARWPRGAWVALLEDLDPDGAVEAPRNDHSPAQTPPRPLVHDPADVGEVPDVLAGLVHQPQPERTV</sequence>
<protein>
    <submittedName>
        <fullName evidence="2">Uncharacterized protein</fullName>
    </submittedName>
</protein>
<feature type="region of interest" description="Disordered" evidence="1">
    <location>
        <begin position="1"/>
        <end position="23"/>
    </location>
</feature>
<feature type="compositionally biased region" description="Basic and acidic residues" evidence="1">
    <location>
        <begin position="1"/>
        <end position="19"/>
    </location>
</feature>
<proteinExistence type="predicted"/>
<comment type="caution">
    <text evidence="2">The sequence shown here is derived from an EMBL/GenBank/DDBJ whole genome shotgun (WGS) entry which is preliminary data.</text>
</comment>
<reference evidence="3" key="1">
    <citation type="journal article" date="2019" name="Int. J. Syst. Evol. Microbiol.">
        <title>The Global Catalogue of Microorganisms (GCM) 10K type strain sequencing project: providing services to taxonomists for standard genome sequencing and annotation.</title>
        <authorList>
            <consortium name="The Broad Institute Genomics Platform"/>
            <consortium name="The Broad Institute Genome Sequencing Center for Infectious Disease"/>
            <person name="Wu L."/>
            <person name="Ma J."/>
        </authorList>
    </citation>
    <scope>NUCLEOTIDE SEQUENCE [LARGE SCALE GENOMIC DNA]</scope>
    <source>
        <strain evidence="3">JCM 16702</strain>
    </source>
</reference>
<gene>
    <name evidence="2" type="ORF">GCM10022214_10330</name>
</gene>